<accession>A0ABV2BU00</accession>
<dbReference type="InterPro" id="IPR009057">
    <property type="entry name" value="Homeodomain-like_sf"/>
</dbReference>
<evidence type="ECO:0000313" key="1">
    <source>
        <dbReference type="EMBL" id="MET1255248.1"/>
    </source>
</evidence>
<proteinExistence type="predicted"/>
<sequence length="105" mass="12388">MGYSLDFRQRILAYKEKHGLTFEQTSEHFSIGIRTLFRWVNKIEPCTTRKKPATKVDTEILLNDLELFPDDYQWERALRLGVTQPAIHYALKRLKISFKKNTVSS</sequence>
<dbReference type="SUPFAM" id="SSF46689">
    <property type="entry name" value="Homeodomain-like"/>
    <property type="match status" value="1"/>
</dbReference>
<dbReference type="InterPro" id="IPR002622">
    <property type="entry name" value="Transposase_14"/>
</dbReference>
<reference evidence="1 2" key="1">
    <citation type="submission" date="2024-06" db="EMBL/GenBank/DDBJ databases">
        <authorList>
            <person name="Li F."/>
        </authorList>
    </citation>
    <scope>NUCLEOTIDE SEQUENCE [LARGE SCALE GENOMIC DNA]</scope>
    <source>
        <strain evidence="1 2">GXAS 311</strain>
    </source>
</reference>
<dbReference type="EMBL" id="JBEVCJ010000008">
    <property type="protein sequence ID" value="MET1255248.1"/>
    <property type="molecule type" value="Genomic_DNA"/>
</dbReference>
<protein>
    <submittedName>
        <fullName evidence="1">IS630 transposase-related protein</fullName>
    </submittedName>
</protein>
<keyword evidence="2" id="KW-1185">Reference proteome</keyword>
<dbReference type="Proteomes" id="UP001548189">
    <property type="component" value="Unassembled WGS sequence"/>
</dbReference>
<comment type="caution">
    <text evidence="1">The sequence shown here is derived from an EMBL/GenBank/DDBJ whole genome shotgun (WGS) entry which is preliminary data.</text>
</comment>
<gene>
    <name evidence="1" type="ORF">ABVT43_08930</name>
</gene>
<name>A0ABV2BU00_9GAMM</name>
<organism evidence="1 2">
    <name type="scientific">Aliikangiella maris</name>
    <dbReference type="NCBI Taxonomy" id="3162458"/>
    <lineage>
        <taxon>Bacteria</taxon>
        <taxon>Pseudomonadati</taxon>
        <taxon>Pseudomonadota</taxon>
        <taxon>Gammaproteobacteria</taxon>
        <taxon>Oceanospirillales</taxon>
        <taxon>Pleioneaceae</taxon>
        <taxon>Aliikangiella</taxon>
    </lineage>
</organism>
<evidence type="ECO:0000313" key="2">
    <source>
        <dbReference type="Proteomes" id="UP001548189"/>
    </source>
</evidence>
<dbReference type="Pfam" id="PF01710">
    <property type="entry name" value="HTH_Tnp_IS630"/>
    <property type="match status" value="1"/>
</dbReference>